<keyword evidence="11 14" id="KW-0234">DNA repair</keyword>
<comment type="cofactor">
    <cofactor evidence="14">
        <name>Mg(2+)</name>
        <dbReference type="ChEBI" id="CHEBI:18420"/>
    </cofactor>
    <cofactor evidence="14">
        <name>Mn(2+)</name>
        <dbReference type="ChEBI" id="CHEBI:29035"/>
    </cofactor>
</comment>
<reference evidence="16" key="1">
    <citation type="journal article" date="2021" name="PeerJ">
        <title>Extensive microbial diversity within the chicken gut microbiome revealed by metagenomics and culture.</title>
        <authorList>
            <person name="Gilroy R."/>
            <person name="Ravi A."/>
            <person name="Getino M."/>
            <person name="Pursley I."/>
            <person name="Horton D.L."/>
            <person name="Alikhan N.F."/>
            <person name="Baker D."/>
            <person name="Gharbi K."/>
            <person name="Hall N."/>
            <person name="Watson M."/>
            <person name="Adriaenssens E.M."/>
            <person name="Foster-Nyarko E."/>
            <person name="Jarju S."/>
            <person name="Secka A."/>
            <person name="Antonio M."/>
            <person name="Oren A."/>
            <person name="Chaudhuri R.R."/>
            <person name="La Ragione R."/>
            <person name="Hildebrand F."/>
            <person name="Pallen M.J."/>
        </authorList>
    </citation>
    <scope>NUCLEOTIDE SEQUENCE</scope>
    <source>
        <strain evidence="16">ChiSxjej5B17-1746</strain>
    </source>
</reference>
<name>A0A9D1U9Z8_9BACT</name>
<dbReference type="Pfam" id="PF03120">
    <property type="entry name" value="OB_DNA_ligase"/>
    <property type="match status" value="1"/>
</dbReference>
<dbReference type="InterPro" id="IPR010994">
    <property type="entry name" value="RuvA_2-like"/>
</dbReference>
<evidence type="ECO:0000256" key="12">
    <source>
        <dbReference type="ARBA" id="ARBA00034005"/>
    </source>
</evidence>
<dbReference type="Gene3D" id="6.20.10.30">
    <property type="match status" value="1"/>
</dbReference>
<feature type="binding site" evidence="14">
    <location>
        <position position="301"/>
    </location>
    <ligand>
        <name>NAD(+)</name>
        <dbReference type="ChEBI" id="CHEBI:57540"/>
    </ligand>
</feature>
<dbReference type="SUPFAM" id="SSF47781">
    <property type="entry name" value="RuvA domain 2-like"/>
    <property type="match status" value="1"/>
</dbReference>
<evidence type="ECO:0000256" key="2">
    <source>
        <dbReference type="ARBA" id="ARBA00012722"/>
    </source>
</evidence>
<feature type="binding site" evidence="14">
    <location>
        <position position="437"/>
    </location>
    <ligand>
        <name>Zn(2+)</name>
        <dbReference type="ChEBI" id="CHEBI:29105"/>
    </ligand>
</feature>
<accession>A0A9D1U9Z8</accession>
<dbReference type="CDD" id="cd17748">
    <property type="entry name" value="BRCT_DNA_ligase_like"/>
    <property type="match status" value="1"/>
</dbReference>
<dbReference type="FunFam" id="1.10.150.20:FF:000006">
    <property type="entry name" value="DNA ligase"/>
    <property type="match status" value="1"/>
</dbReference>
<evidence type="ECO:0000256" key="7">
    <source>
        <dbReference type="ARBA" id="ARBA00022763"/>
    </source>
</evidence>
<dbReference type="HAMAP" id="MF_01588">
    <property type="entry name" value="DNA_ligase_A"/>
    <property type="match status" value="1"/>
</dbReference>
<dbReference type="PANTHER" id="PTHR23389">
    <property type="entry name" value="CHROMOSOME TRANSMISSION FIDELITY FACTOR 18"/>
    <property type="match status" value="1"/>
</dbReference>
<evidence type="ECO:0000256" key="10">
    <source>
        <dbReference type="ARBA" id="ARBA00023027"/>
    </source>
</evidence>
<dbReference type="InterPro" id="IPR013840">
    <property type="entry name" value="DNAligase_N"/>
</dbReference>
<dbReference type="PROSITE" id="PS01056">
    <property type="entry name" value="DNA_LIGASE_N2"/>
    <property type="match status" value="1"/>
</dbReference>
<dbReference type="NCBIfam" id="NF005932">
    <property type="entry name" value="PRK07956.1"/>
    <property type="match status" value="1"/>
</dbReference>
<keyword evidence="6 14" id="KW-0479">Metal-binding</keyword>
<dbReference type="FunFam" id="2.40.50.140:FF:000012">
    <property type="entry name" value="DNA ligase"/>
    <property type="match status" value="1"/>
</dbReference>
<dbReference type="PANTHER" id="PTHR23389:SF9">
    <property type="entry name" value="DNA LIGASE"/>
    <property type="match status" value="1"/>
</dbReference>
<dbReference type="Pfam" id="PF03119">
    <property type="entry name" value="DNA_ligase_ZBD"/>
    <property type="match status" value="1"/>
</dbReference>
<feature type="domain" description="BRCT" evidence="15">
    <location>
        <begin position="602"/>
        <end position="680"/>
    </location>
</feature>
<evidence type="ECO:0000256" key="14">
    <source>
        <dbReference type="HAMAP-Rule" id="MF_01588"/>
    </source>
</evidence>
<dbReference type="SMART" id="SM00532">
    <property type="entry name" value="LIGANc"/>
    <property type="match status" value="1"/>
</dbReference>
<organism evidence="16 17">
    <name type="scientific">Candidatus Bilophila faecipullorum</name>
    <dbReference type="NCBI Taxonomy" id="2838482"/>
    <lineage>
        <taxon>Bacteria</taxon>
        <taxon>Pseudomonadati</taxon>
        <taxon>Thermodesulfobacteriota</taxon>
        <taxon>Desulfovibrionia</taxon>
        <taxon>Desulfovibrionales</taxon>
        <taxon>Desulfovibrionaceae</taxon>
        <taxon>Bilophila</taxon>
    </lineage>
</organism>
<dbReference type="SUPFAM" id="SSF52113">
    <property type="entry name" value="BRCT domain"/>
    <property type="match status" value="1"/>
</dbReference>
<dbReference type="NCBIfam" id="TIGR00575">
    <property type="entry name" value="dnlj"/>
    <property type="match status" value="1"/>
</dbReference>
<feature type="binding site" evidence="14">
    <location>
        <position position="422"/>
    </location>
    <ligand>
        <name>Zn(2+)</name>
        <dbReference type="ChEBI" id="CHEBI:29105"/>
    </ligand>
</feature>
<evidence type="ECO:0000256" key="6">
    <source>
        <dbReference type="ARBA" id="ARBA00022723"/>
    </source>
</evidence>
<feature type="binding site" evidence="14">
    <location>
        <position position="325"/>
    </location>
    <ligand>
        <name>NAD(+)</name>
        <dbReference type="ChEBI" id="CHEBI:57540"/>
    </ligand>
</feature>
<dbReference type="Pfam" id="PF00533">
    <property type="entry name" value="BRCT"/>
    <property type="match status" value="1"/>
</dbReference>
<comment type="caution">
    <text evidence="16">The sequence shown here is derived from an EMBL/GenBank/DDBJ whole genome shotgun (WGS) entry which is preliminary data.</text>
</comment>
<comment type="caution">
    <text evidence="14">Lacks conserved residue(s) required for the propagation of feature annotation.</text>
</comment>
<evidence type="ECO:0000256" key="3">
    <source>
        <dbReference type="ARBA" id="ARBA00013308"/>
    </source>
</evidence>
<dbReference type="InterPro" id="IPR001357">
    <property type="entry name" value="BRCT_dom"/>
</dbReference>
<comment type="catalytic activity">
    <reaction evidence="12 14">
        <text>NAD(+) + (deoxyribonucleotide)n-3'-hydroxyl + 5'-phospho-(deoxyribonucleotide)m = (deoxyribonucleotide)n+m + AMP + beta-nicotinamide D-nucleotide.</text>
        <dbReference type="EC" id="6.5.1.2"/>
    </reaction>
</comment>
<feature type="binding site" evidence="14">
    <location>
        <position position="182"/>
    </location>
    <ligand>
        <name>NAD(+)</name>
        <dbReference type="ChEBI" id="CHEBI:57540"/>
    </ligand>
</feature>
<dbReference type="CDD" id="cd00114">
    <property type="entry name" value="LIGANc"/>
    <property type="match status" value="1"/>
</dbReference>
<evidence type="ECO:0000256" key="4">
    <source>
        <dbReference type="ARBA" id="ARBA00022598"/>
    </source>
</evidence>
<dbReference type="InterPro" id="IPR033136">
    <property type="entry name" value="DNA_ligase_CS"/>
</dbReference>
<dbReference type="InterPro" id="IPR012340">
    <property type="entry name" value="NA-bd_OB-fold"/>
</dbReference>
<dbReference type="Pfam" id="PF12826">
    <property type="entry name" value="HHH_2"/>
    <property type="match status" value="1"/>
</dbReference>
<dbReference type="InterPro" id="IPR004149">
    <property type="entry name" value="Znf_DNAligase_C4"/>
</dbReference>
<dbReference type="SUPFAM" id="SSF50249">
    <property type="entry name" value="Nucleic acid-binding proteins"/>
    <property type="match status" value="1"/>
</dbReference>
<evidence type="ECO:0000256" key="5">
    <source>
        <dbReference type="ARBA" id="ARBA00022705"/>
    </source>
</evidence>
<gene>
    <name evidence="14 16" type="primary">ligA</name>
    <name evidence="16" type="ORF">H9874_10750</name>
</gene>
<dbReference type="Gene3D" id="3.40.50.10190">
    <property type="entry name" value="BRCT domain"/>
    <property type="match status" value="1"/>
</dbReference>
<keyword evidence="7 14" id="KW-0227">DNA damage</keyword>
<keyword evidence="5 14" id="KW-0235">DNA replication</keyword>
<keyword evidence="10 14" id="KW-0520">NAD</keyword>
<feature type="active site" description="N6-AMP-lysine intermediate" evidence="14">
    <location>
        <position position="125"/>
    </location>
</feature>
<dbReference type="AlphaFoldDB" id="A0A9D1U9Z8"/>
<dbReference type="Gene3D" id="2.40.50.140">
    <property type="entry name" value="Nucleic acid-binding proteins"/>
    <property type="match status" value="1"/>
</dbReference>
<dbReference type="FunFam" id="1.10.287.610:FF:000002">
    <property type="entry name" value="DNA ligase"/>
    <property type="match status" value="1"/>
</dbReference>
<keyword evidence="9 14" id="KW-0460">Magnesium</keyword>
<evidence type="ECO:0000313" key="17">
    <source>
        <dbReference type="Proteomes" id="UP000824264"/>
    </source>
</evidence>
<feature type="binding site" evidence="14">
    <location>
        <position position="419"/>
    </location>
    <ligand>
        <name>Zn(2+)</name>
        <dbReference type="ChEBI" id="CHEBI:29105"/>
    </ligand>
</feature>
<protein>
    <recommendedName>
        <fullName evidence="3 14">DNA ligase</fullName>
        <ecNumber evidence="2 14">6.5.1.2</ecNumber>
    </recommendedName>
    <alternativeName>
        <fullName evidence="14">Polydeoxyribonucleotide synthase [NAD(+)]</fullName>
    </alternativeName>
</protein>
<dbReference type="PROSITE" id="PS50172">
    <property type="entry name" value="BRCT"/>
    <property type="match status" value="1"/>
</dbReference>
<dbReference type="GO" id="GO:0005829">
    <property type="term" value="C:cytosol"/>
    <property type="evidence" value="ECO:0007669"/>
    <property type="project" value="TreeGrafter"/>
</dbReference>
<dbReference type="Gene3D" id="1.10.287.610">
    <property type="entry name" value="Helix hairpin bin"/>
    <property type="match status" value="1"/>
</dbReference>
<proteinExistence type="inferred from homology"/>
<dbReference type="GO" id="GO:0006281">
    <property type="term" value="P:DNA repair"/>
    <property type="evidence" value="ECO:0007669"/>
    <property type="project" value="UniProtKB-KW"/>
</dbReference>
<dbReference type="GO" id="GO:0046872">
    <property type="term" value="F:metal ion binding"/>
    <property type="evidence" value="ECO:0007669"/>
    <property type="project" value="UniProtKB-KW"/>
</dbReference>
<comment type="similarity">
    <text evidence="13 14">Belongs to the NAD-dependent DNA ligase family. LigA subfamily.</text>
</comment>
<feature type="binding site" evidence="14">
    <location>
        <position position="123"/>
    </location>
    <ligand>
        <name>NAD(+)</name>
        <dbReference type="ChEBI" id="CHEBI:57540"/>
    </ligand>
</feature>
<feature type="binding site" evidence="14">
    <location>
        <begin position="92"/>
        <end position="93"/>
    </location>
    <ligand>
        <name>NAD(+)</name>
        <dbReference type="ChEBI" id="CHEBI:57540"/>
    </ligand>
</feature>
<feature type="binding site" evidence="14">
    <location>
        <position position="146"/>
    </location>
    <ligand>
        <name>NAD(+)</name>
        <dbReference type="ChEBI" id="CHEBI:57540"/>
    </ligand>
</feature>
<dbReference type="GO" id="GO:0003911">
    <property type="term" value="F:DNA ligase (NAD+) activity"/>
    <property type="evidence" value="ECO:0007669"/>
    <property type="project" value="UniProtKB-UniRule"/>
</dbReference>
<feature type="binding site" evidence="14">
    <location>
        <position position="442"/>
    </location>
    <ligand>
        <name>Zn(2+)</name>
        <dbReference type="ChEBI" id="CHEBI:29105"/>
    </ligand>
</feature>
<keyword evidence="14" id="KW-0464">Manganese</keyword>
<dbReference type="SMART" id="SM00292">
    <property type="entry name" value="BRCT"/>
    <property type="match status" value="1"/>
</dbReference>
<dbReference type="EC" id="6.5.1.2" evidence="2 14"/>
<dbReference type="InterPro" id="IPR041663">
    <property type="entry name" value="DisA/LigA_HHH"/>
</dbReference>
<dbReference type="Pfam" id="PF01653">
    <property type="entry name" value="DNA_ligase_aden"/>
    <property type="match status" value="1"/>
</dbReference>
<evidence type="ECO:0000256" key="13">
    <source>
        <dbReference type="ARBA" id="ARBA00060881"/>
    </source>
</evidence>
<evidence type="ECO:0000256" key="1">
    <source>
        <dbReference type="ARBA" id="ARBA00004067"/>
    </source>
</evidence>
<keyword evidence="4 14" id="KW-0436">Ligase</keyword>
<evidence type="ECO:0000313" key="16">
    <source>
        <dbReference type="EMBL" id="HIW79603.1"/>
    </source>
</evidence>
<evidence type="ECO:0000256" key="9">
    <source>
        <dbReference type="ARBA" id="ARBA00022842"/>
    </source>
</evidence>
<dbReference type="Gene3D" id="1.10.150.20">
    <property type="entry name" value="5' to 3' exonuclease, C-terminal subdomain"/>
    <property type="match status" value="2"/>
</dbReference>
<reference evidence="16" key="2">
    <citation type="submission" date="2021-04" db="EMBL/GenBank/DDBJ databases">
        <authorList>
            <person name="Gilroy R."/>
        </authorList>
    </citation>
    <scope>NUCLEOTIDE SEQUENCE</scope>
    <source>
        <strain evidence="16">ChiSxjej5B17-1746</strain>
    </source>
</reference>
<dbReference type="InterPro" id="IPR013839">
    <property type="entry name" value="DNAligase_adenylation"/>
</dbReference>
<dbReference type="GO" id="GO:0006260">
    <property type="term" value="P:DNA replication"/>
    <property type="evidence" value="ECO:0007669"/>
    <property type="project" value="UniProtKB-KW"/>
</dbReference>
<dbReference type="InterPro" id="IPR001679">
    <property type="entry name" value="DNA_ligase"/>
</dbReference>
<dbReference type="Gene3D" id="3.30.470.30">
    <property type="entry name" value="DNA ligase/mRNA capping enzyme"/>
    <property type="match status" value="1"/>
</dbReference>
<keyword evidence="8 14" id="KW-0862">Zinc</keyword>
<evidence type="ECO:0000256" key="8">
    <source>
        <dbReference type="ARBA" id="ARBA00022833"/>
    </source>
</evidence>
<dbReference type="EMBL" id="DXGI01000401">
    <property type="protein sequence ID" value="HIW79603.1"/>
    <property type="molecule type" value="Genomic_DNA"/>
</dbReference>
<dbReference type="InterPro" id="IPR036420">
    <property type="entry name" value="BRCT_dom_sf"/>
</dbReference>
<dbReference type="Proteomes" id="UP000824264">
    <property type="component" value="Unassembled WGS sequence"/>
</dbReference>
<dbReference type="SUPFAM" id="SSF56091">
    <property type="entry name" value="DNA ligase/mRNA capping enzyme, catalytic domain"/>
    <property type="match status" value="1"/>
</dbReference>
<sequence length="701" mass="77411">MNQGTLHSLLAEEADKRRIEELRRFIDYHNYRYHTLDAPEITDDEYNAAFQELLRLEERYPQWKTPDSPTNRVGGQVLSALETRRHTLRMYSLDNVFSTEDWQGFLKRLENALPGVEPDFWCDPKMDGLALELVYENGRFAEALTRGDGEVGEVVTEAMRTVRNLPKVLRGVFPERLEVRGEVIFRRTDFMALNERLRKDNAKTFANPRNAAAGSIRQLDTSVTASRPLRFLAYGFGEVRFGDMPSWRTYAEVMARLRDFGFETPPGGRLCRGSAAVETYHAELAEKRETLAYEIDGVVMKLDDLEAQEALGYTARAPRFAVAWKFPAQQATTRLLDITIQVGRTGVLTPVAELEPVSVSGVIVSRATLHNEDEIRNRDVRVGDRVVVQRAGDVIPEVVRAVLSERSPDSQPFVFPHVCPACGQAASRIEGEAAWRCVNLSCPAVIRQSLAHFVSKAGLDIEGLGQRWIELLVSSNRVRTPADLFTLTVSELLHYERMGVKLATKFVDSLQRAKKEATLQRLICALGIRHVGEQTARTLASAYADMDALGAASPEELQTLPDIGPEVASAIRAFFEDKPNVALLASLKELGLWPVQSETPRAPVGPLTGMKVLFTGSLSMPRSQAQRMAEEAGAGIAASVSKKLSLLVVGDEPGSKLEKARTLGIRVVDEAAFLALLNKGDGTLVGEDSADAPQASIEGNG</sequence>
<dbReference type="InterPro" id="IPR004150">
    <property type="entry name" value="NAD_DNA_ligase_OB"/>
</dbReference>
<comment type="function">
    <text evidence="1 14">DNA ligase that catalyzes the formation of phosphodiester linkages between 5'-phosphoryl and 3'-hydroxyl groups in double-stranded DNA using NAD as a coenzyme and as the energy source for the reaction. It is essential for DNA replication and repair of damaged DNA.</text>
</comment>
<evidence type="ECO:0000259" key="15">
    <source>
        <dbReference type="PROSITE" id="PS50172"/>
    </source>
</evidence>
<evidence type="ECO:0000256" key="11">
    <source>
        <dbReference type="ARBA" id="ARBA00023204"/>
    </source>
</evidence>
<dbReference type="PIRSF" id="PIRSF001604">
    <property type="entry name" value="LigA"/>
    <property type="match status" value="1"/>
</dbReference>